<reference evidence="2" key="1">
    <citation type="journal article" date="2022" name="bioRxiv">
        <title>Sequencing and chromosome-scale assembly of the giantPleurodeles waltlgenome.</title>
        <authorList>
            <person name="Brown T."/>
            <person name="Elewa A."/>
            <person name="Iarovenko S."/>
            <person name="Subramanian E."/>
            <person name="Araus A.J."/>
            <person name="Petzold A."/>
            <person name="Susuki M."/>
            <person name="Suzuki K.-i.T."/>
            <person name="Hayashi T."/>
            <person name="Toyoda A."/>
            <person name="Oliveira C."/>
            <person name="Osipova E."/>
            <person name="Leigh N.D."/>
            <person name="Simon A."/>
            <person name="Yun M.H."/>
        </authorList>
    </citation>
    <scope>NUCLEOTIDE SEQUENCE</scope>
    <source>
        <strain evidence="2">20211129_DDA</strain>
        <tissue evidence="2">Liver</tissue>
    </source>
</reference>
<evidence type="ECO:0000313" key="3">
    <source>
        <dbReference type="Proteomes" id="UP001066276"/>
    </source>
</evidence>
<protein>
    <submittedName>
        <fullName evidence="2">Uncharacterized protein</fullName>
    </submittedName>
</protein>
<comment type="caution">
    <text evidence="2">The sequence shown here is derived from an EMBL/GenBank/DDBJ whole genome shotgun (WGS) entry which is preliminary data.</text>
</comment>
<name>A0AAV7T0L8_PLEWA</name>
<proteinExistence type="predicted"/>
<evidence type="ECO:0000313" key="2">
    <source>
        <dbReference type="EMBL" id="KAJ1169637.1"/>
    </source>
</evidence>
<dbReference type="EMBL" id="JANPWB010000007">
    <property type="protein sequence ID" value="KAJ1169637.1"/>
    <property type="molecule type" value="Genomic_DNA"/>
</dbReference>
<feature type="compositionally biased region" description="Basic and acidic residues" evidence="1">
    <location>
        <begin position="146"/>
        <end position="159"/>
    </location>
</feature>
<accession>A0AAV7T0L8</accession>
<dbReference type="Proteomes" id="UP001066276">
    <property type="component" value="Chromosome 4_1"/>
</dbReference>
<keyword evidence="3" id="KW-1185">Reference proteome</keyword>
<organism evidence="2 3">
    <name type="scientific">Pleurodeles waltl</name>
    <name type="common">Iberian ribbed newt</name>
    <dbReference type="NCBI Taxonomy" id="8319"/>
    <lineage>
        <taxon>Eukaryota</taxon>
        <taxon>Metazoa</taxon>
        <taxon>Chordata</taxon>
        <taxon>Craniata</taxon>
        <taxon>Vertebrata</taxon>
        <taxon>Euteleostomi</taxon>
        <taxon>Amphibia</taxon>
        <taxon>Batrachia</taxon>
        <taxon>Caudata</taxon>
        <taxon>Salamandroidea</taxon>
        <taxon>Salamandridae</taxon>
        <taxon>Pleurodelinae</taxon>
        <taxon>Pleurodeles</taxon>
    </lineage>
</organism>
<sequence>MTSWPVSPFLLKEQAEDCKTARKINTLLRAAFLMSSLKMESTFCSSPRHLLHLGLGENLLCPLLVEERVLKGCGYGRGWEEADRVRGLALPHEDEGIVEENSREMRKGLESVCLQRSPQGVIHLSTNLLLLCNRPGVYEKVLKGEGVDMEKDSRREKRSSNCATGVGAKQQNTDPVERSKE</sequence>
<gene>
    <name evidence="2" type="ORF">NDU88_001528</name>
</gene>
<feature type="region of interest" description="Disordered" evidence="1">
    <location>
        <begin position="146"/>
        <end position="181"/>
    </location>
</feature>
<evidence type="ECO:0000256" key="1">
    <source>
        <dbReference type="SAM" id="MobiDB-lite"/>
    </source>
</evidence>
<dbReference type="AlphaFoldDB" id="A0AAV7T0L8"/>